<accession>A0A3A5M0U5</accession>
<protein>
    <submittedName>
        <fullName evidence="1">DNA-binding protein</fullName>
    </submittedName>
</protein>
<gene>
    <name evidence="1" type="ORF">D6T63_11185</name>
</gene>
<dbReference type="SUPFAM" id="SSF47794">
    <property type="entry name" value="Rad51 N-terminal domain-like"/>
    <property type="match status" value="1"/>
</dbReference>
<dbReference type="InterPro" id="IPR010995">
    <property type="entry name" value="DNA_repair_Rad51/TF_NusA_a-hlx"/>
</dbReference>
<organism evidence="1 2">
    <name type="scientific">Arthrobacter cheniae</name>
    <dbReference type="NCBI Taxonomy" id="1258888"/>
    <lineage>
        <taxon>Bacteria</taxon>
        <taxon>Bacillati</taxon>
        <taxon>Actinomycetota</taxon>
        <taxon>Actinomycetes</taxon>
        <taxon>Micrococcales</taxon>
        <taxon>Micrococcaceae</taxon>
        <taxon>Arthrobacter</taxon>
    </lineage>
</organism>
<keyword evidence="1" id="KW-0238">DNA-binding</keyword>
<sequence length="61" mass="6311">MTTAVPLPRIGAPATRALAQHGVLTMDDLKGADLNELSKLHGVGPKTIKLLQAAVGEQQAP</sequence>
<dbReference type="Pfam" id="PF14520">
    <property type="entry name" value="HHH_5"/>
    <property type="match status" value="1"/>
</dbReference>
<reference evidence="1 2" key="1">
    <citation type="submission" date="2018-09" db="EMBL/GenBank/DDBJ databases">
        <title>Novel species of Arthrobacter.</title>
        <authorList>
            <person name="Liu Q."/>
            <person name="Xin Y.-H."/>
        </authorList>
    </citation>
    <scope>NUCLEOTIDE SEQUENCE [LARGE SCALE GENOMIC DNA]</scope>
    <source>
        <strain evidence="1 2">Hz2</strain>
    </source>
</reference>
<name>A0A3A5M0U5_9MICC</name>
<comment type="caution">
    <text evidence="1">The sequence shown here is derived from an EMBL/GenBank/DDBJ whole genome shotgun (WGS) entry which is preliminary data.</text>
</comment>
<dbReference type="AlphaFoldDB" id="A0A3A5M0U5"/>
<dbReference type="EMBL" id="QZVT01000005">
    <property type="protein sequence ID" value="RJT79173.1"/>
    <property type="molecule type" value="Genomic_DNA"/>
</dbReference>
<dbReference type="GO" id="GO:0000166">
    <property type="term" value="F:nucleotide binding"/>
    <property type="evidence" value="ECO:0007669"/>
    <property type="project" value="InterPro"/>
</dbReference>
<dbReference type="Gene3D" id="1.10.150.20">
    <property type="entry name" value="5' to 3' exonuclease, C-terminal subdomain"/>
    <property type="match status" value="1"/>
</dbReference>
<dbReference type="RefSeq" id="WP_120149119.1">
    <property type="nucleotide sequence ID" value="NZ_QZVT01000005.1"/>
</dbReference>
<proteinExistence type="predicted"/>
<keyword evidence="2" id="KW-1185">Reference proteome</keyword>
<dbReference type="GO" id="GO:0003677">
    <property type="term" value="F:DNA binding"/>
    <property type="evidence" value="ECO:0007669"/>
    <property type="project" value="UniProtKB-KW"/>
</dbReference>
<evidence type="ECO:0000313" key="2">
    <source>
        <dbReference type="Proteomes" id="UP000272560"/>
    </source>
</evidence>
<dbReference type="OrthoDB" id="7950977at2"/>
<dbReference type="Proteomes" id="UP000272560">
    <property type="component" value="Unassembled WGS sequence"/>
</dbReference>
<evidence type="ECO:0000313" key="1">
    <source>
        <dbReference type="EMBL" id="RJT79173.1"/>
    </source>
</evidence>